<dbReference type="Proteomes" id="UP001060215">
    <property type="component" value="Chromosome 5"/>
</dbReference>
<keyword evidence="2" id="KW-1185">Reference proteome</keyword>
<protein>
    <submittedName>
        <fullName evidence="1">Transcription factor MYB63</fullName>
    </submittedName>
</protein>
<evidence type="ECO:0000313" key="1">
    <source>
        <dbReference type="EMBL" id="KAI8009473.1"/>
    </source>
</evidence>
<evidence type="ECO:0000313" key="2">
    <source>
        <dbReference type="Proteomes" id="UP001060215"/>
    </source>
</evidence>
<gene>
    <name evidence="1" type="ORF">LOK49_LG06G00065</name>
</gene>
<dbReference type="EMBL" id="CM045762">
    <property type="protein sequence ID" value="KAI8009473.1"/>
    <property type="molecule type" value="Genomic_DNA"/>
</dbReference>
<proteinExistence type="predicted"/>
<accession>A0ACC0H9C9</accession>
<organism evidence="1 2">
    <name type="scientific">Camellia lanceoleosa</name>
    <dbReference type="NCBI Taxonomy" id="1840588"/>
    <lineage>
        <taxon>Eukaryota</taxon>
        <taxon>Viridiplantae</taxon>
        <taxon>Streptophyta</taxon>
        <taxon>Embryophyta</taxon>
        <taxon>Tracheophyta</taxon>
        <taxon>Spermatophyta</taxon>
        <taxon>Magnoliopsida</taxon>
        <taxon>eudicotyledons</taxon>
        <taxon>Gunneridae</taxon>
        <taxon>Pentapetalae</taxon>
        <taxon>asterids</taxon>
        <taxon>Ericales</taxon>
        <taxon>Theaceae</taxon>
        <taxon>Camellia</taxon>
    </lineage>
</organism>
<reference evidence="1 2" key="1">
    <citation type="journal article" date="2022" name="Plant J.">
        <title>Chromosome-level genome of Camellia lanceoleosa provides a valuable resource for understanding genome evolution and self-incompatibility.</title>
        <authorList>
            <person name="Gong W."/>
            <person name="Xiao S."/>
            <person name="Wang L."/>
            <person name="Liao Z."/>
            <person name="Chang Y."/>
            <person name="Mo W."/>
            <person name="Hu G."/>
            <person name="Li W."/>
            <person name="Zhao G."/>
            <person name="Zhu H."/>
            <person name="Hu X."/>
            <person name="Ji K."/>
            <person name="Xiang X."/>
            <person name="Song Q."/>
            <person name="Yuan D."/>
            <person name="Jin S."/>
            <person name="Zhang L."/>
        </authorList>
    </citation>
    <scope>NUCLEOTIDE SEQUENCE [LARGE SCALE GENOMIC DNA]</scope>
    <source>
        <strain evidence="1">SQ_2022a</strain>
    </source>
</reference>
<sequence length="356" mass="40355">MGRGRAPCCDKSKVKKGPWSPAEDFRLLTFIHNHGHTNWRSLPKLAGLLRCGKSCRLRWINYLRPDLKRGNFTKEEEETIIKLHQSLGNKWSKIASYLPGRTDNEIKNVWNTHLKKRLNKKDADDDHKNSRGSCSSPSSSSSYSSSSSSSNLRPHTHYESHQVRNMEEEVLLLAKNQDISSITTSSSASDCAEPKEAISTSSSSNCSHEVDKAAVVVYDEVNKQKMSLNSDDHQQEVIEIPMEESDIDFWAMLDNLESNESQPQEFEFEASHNSQDSNLFGEDLDDHDHDPNRGIGIEWLRYLENELGLEDDDQCNNIIAAKYNDEVGQLGSSTTSLADHHQVMLMRPEIDQFFGI</sequence>
<comment type="caution">
    <text evidence="1">The sequence shown here is derived from an EMBL/GenBank/DDBJ whole genome shotgun (WGS) entry which is preliminary data.</text>
</comment>
<name>A0ACC0H9C9_9ERIC</name>